<keyword evidence="8 10" id="KW-1133">Transmembrane helix</keyword>
<comment type="caution">
    <text evidence="12">The sequence shown here is derived from an EMBL/GenBank/DDBJ whole genome shotgun (WGS) entry which is preliminary data.</text>
</comment>
<proteinExistence type="inferred from homology"/>
<comment type="subcellular location">
    <subcellularLocation>
        <location evidence="1">Endoplasmic reticulum membrane</location>
        <topology evidence="1">Multi-pass membrane protein</topology>
    </subcellularLocation>
</comment>
<feature type="domain" description="GPI inositol-deacylase PGAP1-like alpha/beta" evidence="11">
    <location>
        <begin position="80"/>
        <end position="289"/>
    </location>
</feature>
<keyword evidence="9 10" id="KW-0472">Membrane</keyword>
<evidence type="ECO:0000256" key="5">
    <source>
        <dbReference type="ARBA" id="ARBA00022801"/>
    </source>
</evidence>
<feature type="transmembrane region" description="Helical" evidence="10">
    <location>
        <begin position="872"/>
        <end position="891"/>
    </location>
</feature>
<protein>
    <recommendedName>
        <fullName evidence="10">GPI inositol-deacylase</fullName>
        <ecNumber evidence="10">3.1.-.-</ecNumber>
    </recommendedName>
</protein>
<dbReference type="OrthoDB" id="348976at2759"/>
<dbReference type="EC" id="3.1.-.-" evidence="10"/>
<sequence length="951" mass="106217">MAAFNLFVAISGVIFAFFVLGIHNYLTAHEENSCEMTYMFEYPQYVKIALSENDTKEYPKYGLYAYGEGQYTEKLRNMQFNGIPVLFVPGNSGSYKQVRSLASVALRKARDSRSPFHFNFFTADLNEEHSALFGGVLSEQTRFISICINRILSLYAKNRNSPQSVLLFGHSMGGMVAKGVFLEPTFVPGSVNTVLTLATPHASPVMMLDPYVASYYQKVNSFWEVGDSNRLLISVGGGHRDLLVRSGLTLEGNISTLSTAVPAVWVSADHLCILWCKQLVLSLARALFDSVDSKTKLLSNDPQIIYEAFNYHLLNRNFGKRVASAFYPSNTDFDKEGEWREYLRRQFTVKETHLKKPVYIMVRIVPNDLKHEFVSIEAIGIERRDWVYGCNADLVYKHVRMCETGMNLSNFTKFVPSLMKRRKSVTFNLHSLKKQGFSHVVVRVPPSSNEVVLNIDVFSRQERILQVNSLPSIYSRSPVDVVEVTSVGALYYQLQLPTLEKAWHAANLVFEANCAAQNHHAVATLATDWSSEDSHAFVTSSVSQSLPLKLHLLRPNGIEKSEISHVTLQLDPACTYNVKIEPSPAMILGQLVRFYAPQLPAYLVAVLLLALRAQLNGVAEGQTCIAFHSAIASGSKPYFLMPILKVSVHILRLGPVAKIFPSSDWILLYSQGLDMFFLPLILYCVASFAAYVFGLAIWIAVVVWGTTANKILVRFISRSIFGGFRWSEWVLGTFAKLPWAVAFLLVALAYATCGALALAAGLCFYFLLVVKMYEEYLEELLKVPLRLIKGQRTEIWGRSETFLSELHFHCTGLLLWAVTTGLHAPCALAWARAFPFETRLSPDPSLAAALALCVCAPVLWQRQMPRQYLKHGQEMSGILFGVAALGLIFAPVSLYRLSPFLVAAFMMVCLQQLMAKQILPIPEPSAPAATAAIMEKAETEEEPPADKEKQS</sequence>
<keyword evidence="13" id="KW-1185">Reference proteome</keyword>
<dbReference type="Proteomes" id="UP000494165">
    <property type="component" value="Unassembled WGS sequence"/>
</dbReference>
<dbReference type="Gene3D" id="3.40.50.1820">
    <property type="entry name" value="alpha/beta hydrolase"/>
    <property type="match status" value="1"/>
</dbReference>
<reference evidence="12 13" key="1">
    <citation type="submission" date="2020-04" db="EMBL/GenBank/DDBJ databases">
        <authorList>
            <person name="Alioto T."/>
            <person name="Alioto T."/>
            <person name="Gomez Garrido J."/>
        </authorList>
    </citation>
    <scope>NUCLEOTIDE SEQUENCE [LARGE SCALE GENOMIC DNA]</scope>
</reference>
<feature type="transmembrane region" description="Helical" evidence="10">
    <location>
        <begin position="680"/>
        <end position="704"/>
    </location>
</feature>
<dbReference type="InterPro" id="IPR029058">
    <property type="entry name" value="AB_hydrolase_fold"/>
</dbReference>
<dbReference type="InterPro" id="IPR012908">
    <property type="entry name" value="PGAP1-ab_dom-like"/>
</dbReference>
<dbReference type="Pfam" id="PF24660">
    <property type="entry name" value="PGAP1_3rd"/>
    <property type="match status" value="1"/>
</dbReference>
<keyword evidence="5 10" id="KW-0378">Hydrolase</keyword>
<evidence type="ECO:0000256" key="10">
    <source>
        <dbReference type="RuleBase" id="RU365011"/>
    </source>
</evidence>
<dbReference type="GO" id="GO:0050185">
    <property type="term" value="F:phosphatidylinositol deacylase activity"/>
    <property type="evidence" value="ECO:0007669"/>
    <property type="project" value="TreeGrafter"/>
</dbReference>
<evidence type="ECO:0000256" key="8">
    <source>
        <dbReference type="ARBA" id="ARBA00022989"/>
    </source>
</evidence>
<evidence type="ECO:0000256" key="1">
    <source>
        <dbReference type="ARBA" id="ARBA00004477"/>
    </source>
</evidence>
<evidence type="ECO:0000256" key="2">
    <source>
        <dbReference type="ARBA" id="ARBA00006931"/>
    </source>
</evidence>
<keyword evidence="7 10" id="KW-0653">Protein transport</keyword>
<comment type="function">
    <text evidence="10">Involved in inositol deacylation of GPI-anchored proteins which plays important roles in the quality control and ER-associated degradation of GPI-anchored proteins.</text>
</comment>
<feature type="transmembrane region" description="Helical" evidence="10">
    <location>
        <begin position="739"/>
        <end position="768"/>
    </location>
</feature>
<accession>A0A8S1CCW1</accession>
<gene>
    <name evidence="12" type="ORF">CLODIP_2_CD01529</name>
</gene>
<dbReference type="GO" id="GO:0006505">
    <property type="term" value="P:GPI anchor metabolic process"/>
    <property type="evidence" value="ECO:0007669"/>
    <property type="project" value="TreeGrafter"/>
</dbReference>
<evidence type="ECO:0000313" key="12">
    <source>
        <dbReference type="EMBL" id="CAB3366215.1"/>
    </source>
</evidence>
<dbReference type="InterPro" id="IPR039529">
    <property type="entry name" value="PGAP1/BST1"/>
</dbReference>
<name>A0A8S1CCW1_9INSE</name>
<evidence type="ECO:0000256" key="4">
    <source>
        <dbReference type="ARBA" id="ARBA00022692"/>
    </source>
</evidence>
<organism evidence="12 13">
    <name type="scientific">Cloeon dipterum</name>
    <dbReference type="NCBI Taxonomy" id="197152"/>
    <lineage>
        <taxon>Eukaryota</taxon>
        <taxon>Metazoa</taxon>
        <taxon>Ecdysozoa</taxon>
        <taxon>Arthropoda</taxon>
        <taxon>Hexapoda</taxon>
        <taxon>Insecta</taxon>
        <taxon>Pterygota</taxon>
        <taxon>Palaeoptera</taxon>
        <taxon>Ephemeroptera</taxon>
        <taxon>Pisciforma</taxon>
        <taxon>Baetidae</taxon>
        <taxon>Cloeon</taxon>
    </lineage>
</organism>
<dbReference type="AlphaFoldDB" id="A0A8S1CCW1"/>
<keyword evidence="3 10" id="KW-0813">Transport</keyword>
<evidence type="ECO:0000256" key="9">
    <source>
        <dbReference type="ARBA" id="ARBA00023136"/>
    </source>
</evidence>
<dbReference type="SUPFAM" id="SSF53474">
    <property type="entry name" value="alpha/beta-Hydrolases"/>
    <property type="match status" value="1"/>
</dbReference>
<evidence type="ECO:0000256" key="7">
    <source>
        <dbReference type="ARBA" id="ARBA00022927"/>
    </source>
</evidence>
<keyword evidence="4 10" id="KW-0812">Transmembrane</keyword>
<dbReference type="PANTHER" id="PTHR15495:SF7">
    <property type="entry name" value="GPI INOSITOL-DEACYLASE"/>
    <property type="match status" value="1"/>
</dbReference>
<feature type="transmembrane region" description="Helical" evidence="10">
    <location>
        <begin position="844"/>
        <end position="860"/>
    </location>
</feature>
<dbReference type="PANTHER" id="PTHR15495">
    <property type="entry name" value="NEGATIVE REGULATOR OF VESICLE FORMATION-RELATED"/>
    <property type="match status" value="1"/>
</dbReference>
<dbReference type="GO" id="GO:0015031">
    <property type="term" value="P:protein transport"/>
    <property type="evidence" value="ECO:0007669"/>
    <property type="project" value="UniProtKB-KW"/>
</dbReference>
<evidence type="ECO:0000259" key="11">
    <source>
        <dbReference type="Pfam" id="PF07819"/>
    </source>
</evidence>
<dbReference type="Pfam" id="PF07819">
    <property type="entry name" value="PGAP1"/>
    <property type="match status" value="1"/>
</dbReference>
<feature type="transmembrane region" description="Helical" evidence="10">
    <location>
        <begin position="6"/>
        <end position="26"/>
    </location>
</feature>
<comment type="similarity">
    <text evidence="2 10">Belongs to the GPI inositol-deacylase family.</text>
</comment>
<evidence type="ECO:0000313" key="13">
    <source>
        <dbReference type="Proteomes" id="UP000494165"/>
    </source>
</evidence>
<evidence type="ECO:0000256" key="3">
    <source>
        <dbReference type="ARBA" id="ARBA00022448"/>
    </source>
</evidence>
<keyword evidence="6 10" id="KW-0256">Endoplasmic reticulum</keyword>
<dbReference type="EMBL" id="CADEPI010000024">
    <property type="protein sequence ID" value="CAB3366215.1"/>
    <property type="molecule type" value="Genomic_DNA"/>
</dbReference>
<dbReference type="GO" id="GO:0006888">
    <property type="term" value="P:endoplasmic reticulum to Golgi vesicle-mediated transport"/>
    <property type="evidence" value="ECO:0007669"/>
    <property type="project" value="TreeGrafter"/>
</dbReference>
<dbReference type="GO" id="GO:0005789">
    <property type="term" value="C:endoplasmic reticulum membrane"/>
    <property type="evidence" value="ECO:0007669"/>
    <property type="project" value="UniProtKB-SubCell"/>
</dbReference>
<evidence type="ECO:0000256" key="6">
    <source>
        <dbReference type="ARBA" id="ARBA00022824"/>
    </source>
</evidence>
<feature type="transmembrane region" description="Helical" evidence="10">
    <location>
        <begin position="813"/>
        <end position="832"/>
    </location>
</feature>